<keyword evidence="7" id="KW-1185">Reference proteome</keyword>
<dbReference type="CDD" id="cd06170">
    <property type="entry name" value="LuxR_C_like"/>
    <property type="match status" value="1"/>
</dbReference>
<dbReference type="PROSITE" id="PS00622">
    <property type="entry name" value="HTH_LUXR_1"/>
    <property type="match status" value="1"/>
</dbReference>
<evidence type="ECO:0000256" key="3">
    <source>
        <dbReference type="PROSITE-ProRule" id="PRU00169"/>
    </source>
</evidence>
<proteinExistence type="predicted"/>
<reference evidence="6 7" key="1">
    <citation type="submission" date="2019-03" db="EMBL/GenBank/DDBJ databases">
        <title>Draft Genome Sequence of Duganella callidus sp. nov., a Novel Duganella Species Isolated from Cultivated Soil.</title>
        <authorList>
            <person name="Raths R."/>
            <person name="Peta V."/>
            <person name="Bucking H."/>
        </authorList>
    </citation>
    <scope>NUCLEOTIDE SEQUENCE [LARGE SCALE GENOMIC DNA]</scope>
    <source>
        <strain evidence="6 7">DN04</strain>
    </source>
</reference>
<feature type="domain" description="HTH luxR-type" evidence="4">
    <location>
        <begin position="140"/>
        <end position="205"/>
    </location>
</feature>
<feature type="modified residue" description="4-aspartylphosphate" evidence="3">
    <location>
        <position position="59"/>
    </location>
</feature>
<dbReference type="InterPro" id="IPR058245">
    <property type="entry name" value="NreC/VraR/RcsB-like_REC"/>
</dbReference>
<dbReference type="GO" id="GO:0000160">
    <property type="term" value="P:phosphorelay signal transduction system"/>
    <property type="evidence" value="ECO:0007669"/>
    <property type="project" value="InterPro"/>
</dbReference>
<dbReference type="InterPro" id="IPR039420">
    <property type="entry name" value="WalR-like"/>
</dbReference>
<dbReference type="Proteomes" id="UP000297729">
    <property type="component" value="Unassembled WGS sequence"/>
</dbReference>
<dbReference type="Gene3D" id="3.40.50.2300">
    <property type="match status" value="1"/>
</dbReference>
<evidence type="ECO:0000259" key="5">
    <source>
        <dbReference type="PROSITE" id="PS50110"/>
    </source>
</evidence>
<dbReference type="Pfam" id="PF00196">
    <property type="entry name" value="GerE"/>
    <property type="match status" value="1"/>
</dbReference>
<evidence type="ECO:0000256" key="1">
    <source>
        <dbReference type="ARBA" id="ARBA00022553"/>
    </source>
</evidence>
<keyword evidence="2" id="KW-0238">DNA-binding</keyword>
<evidence type="ECO:0000313" key="7">
    <source>
        <dbReference type="Proteomes" id="UP000297729"/>
    </source>
</evidence>
<dbReference type="PANTHER" id="PTHR43214:SF43">
    <property type="entry name" value="TWO-COMPONENT RESPONSE REGULATOR"/>
    <property type="match status" value="1"/>
</dbReference>
<dbReference type="InterPro" id="IPR011006">
    <property type="entry name" value="CheY-like_superfamily"/>
</dbReference>
<feature type="domain" description="Response regulatory" evidence="5">
    <location>
        <begin position="8"/>
        <end position="124"/>
    </location>
</feature>
<comment type="caution">
    <text evidence="6">The sequence shown here is derived from an EMBL/GenBank/DDBJ whole genome shotgun (WGS) entry which is preliminary data.</text>
</comment>
<dbReference type="SMART" id="SM00421">
    <property type="entry name" value="HTH_LUXR"/>
    <property type="match status" value="1"/>
</dbReference>
<evidence type="ECO:0000256" key="2">
    <source>
        <dbReference type="ARBA" id="ARBA00023125"/>
    </source>
</evidence>
<name>A0A4Y9T0R2_9BURK</name>
<evidence type="ECO:0000313" key="6">
    <source>
        <dbReference type="EMBL" id="TFW31432.1"/>
    </source>
</evidence>
<keyword evidence="1 3" id="KW-0597">Phosphoprotein</keyword>
<organism evidence="6 7">
    <name type="scientific">Duganella callida</name>
    <dbReference type="NCBI Taxonomy" id="2561932"/>
    <lineage>
        <taxon>Bacteria</taxon>
        <taxon>Pseudomonadati</taxon>
        <taxon>Pseudomonadota</taxon>
        <taxon>Betaproteobacteria</taxon>
        <taxon>Burkholderiales</taxon>
        <taxon>Oxalobacteraceae</taxon>
        <taxon>Telluria group</taxon>
        <taxon>Duganella</taxon>
    </lineage>
</organism>
<dbReference type="PANTHER" id="PTHR43214">
    <property type="entry name" value="TWO-COMPONENT RESPONSE REGULATOR"/>
    <property type="match status" value="1"/>
</dbReference>
<gene>
    <name evidence="6" type="ORF">E4L98_00225</name>
</gene>
<dbReference type="SUPFAM" id="SSF46894">
    <property type="entry name" value="C-terminal effector domain of the bipartite response regulators"/>
    <property type="match status" value="1"/>
</dbReference>
<dbReference type="OrthoDB" id="8585266at2"/>
<dbReference type="AlphaFoldDB" id="A0A4Y9T0R2"/>
<dbReference type="PROSITE" id="PS50043">
    <property type="entry name" value="HTH_LUXR_2"/>
    <property type="match status" value="1"/>
</dbReference>
<evidence type="ECO:0000259" key="4">
    <source>
        <dbReference type="PROSITE" id="PS50043"/>
    </source>
</evidence>
<dbReference type="GO" id="GO:0006355">
    <property type="term" value="P:regulation of DNA-templated transcription"/>
    <property type="evidence" value="ECO:0007669"/>
    <property type="project" value="InterPro"/>
</dbReference>
<dbReference type="PROSITE" id="PS50110">
    <property type="entry name" value="RESPONSE_REGULATORY"/>
    <property type="match status" value="1"/>
</dbReference>
<protein>
    <submittedName>
        <fullName evidence="6">Response regulator transcription factor</fullName>
    </submittedName>
</protein>
<accession>A0A4Y9T0R2</accession>
<dbReference type="InterPro" id="IPR001789">
    <property type="entry name" value="Sig_transdc_resp-reg_receiver"/>
</dbReference>
<dbReference type="InterPro" id="IPR000792">
    <property type="entry name" value="Tscrpt_reg_LuxR_C"/>
</dbReference>
<dbReference type="SUPFAM" id="SSF52172">
    <property type="entry name" value="CheY-like"/>
    <property type="match status" value="1"/>
</dbReference>
<dbReference type="EMBL" id="SPVG01000004">
    <property type="protein sequence ID" value="TFW31432.1"/>
    <property type="molecule type" value="Genomic_DNA"/>
</dbReference>
<sequence>MMSATPISILMVDDHPIFLEGVASALEAMADVQVVGQAGTGAEAIAQHRRLRPDVTLMDLRLPDMSGSEAIAAIRKDAPAARVIVLTTYEGDAYAAQAIRAGAVGYMLKSAVRHELQDTIRSVHAGRRRILPSVACALAEQMHTESLSPREVEVLRLAAVGNTNQKIGDHLGLSEGTIKTHMKNVLAKMQAKDRTHAVLLGIQRGIISMSTDGRLPPGLRL</sequence>
<dbReference type="CDD" id="cd17535">
    <property type="entry name" value="REC_NarL-like"/>
    <property type="match status" value="1"/>
</dbReference>
<dbReference type="InterPro" id="IPR016032">
    <property type="entry name" value="Sig_transdc_resp-reg_C-effctor"/>
</dbReference>
<dbReference type="PRINTS" id="PR00038">
    <property type="entry name" value="HTHLUXR"/>
</dbReference>
<dbReference type="SMART" id="SM00448">
    <property type="entry name" value="REC"/>
    <property type="match status" value="1"/>
</dbReference>
<dbReference type="Pfam" id="PF00072">
    <property type="entry name" value="Response_reg"/>
    <property type="match status" value="1"/>
</dbReference>
<dbReference type="GO" id="GO:0003677">
    <property type="term" value="F:DNA binding"/>
    <property type="evidence" value="ECO:0007669"/>
    <property type="project" value="UniProtKB-KW"/>
</dbReference>